<sequence length="170" mass="18696">METAKMLELLSVQRHDFLNHLQVISGLIQLKKEAAAREYIKRVTGDIISLSKVVHLNIPEVAAVLLYANNRAANHRIEINFDIQINPGESTVPGELLAALLGEVLNDIIDYLSPPEVLSRKVSVSITGTPGDCTWQISFGAVPDLPPTRIMDSARRAEEQGVRLKVHITG</sequence>
<protein>
    <submittedName>
        <fullName evidence="5">Sensor kinase SpoOB-type protein</fullName>
    </submittedName>
</protein>
<evidence type="ECO:0000256" key="2">
    <source>
        <dbReference type="ARBA" id="ARBA00022679"/>
    </source>
</evidence>
<comment type="caution">
    <text evidence="5">The sequence shown here is derived from an EMBL/GenBank/DDBJ whole genome shotgun (WGS) entry which is preliminary data.</text>
</comment>
<dbReference type="RefSeq" id="WP_166510361.1">
    <property type="nucleotide sequence ID" value="NZ_VNHM01000001.1"/>
</dbReference>
<dbReference type="SUPFAM" id="SSF55890">
    <property type="entry name" value="Sporulation response regulatory protein Spo0B"/>
    <property type="match status" value="1"/>
</dbReference>
<evidence type="ECO:0000313" key="6">
    <source>
        <dbReference type="Proteomes" id="UP000323166"/>
    </source>
</evidence>
<evidence type="ECO:0000313" key="5">
    <source>
        <dbReference type="EMBL" id="TYO98020.1"/>
    </source>
</evidence>
<keyword evidence="6" id="KW-1185">Reference proteome</keyword>
<feature type="domain" description="SpoOB alpha-helical" evidence="4">
    <location>
        <begin position="2"/>
        <end position="54"/>
    </location>
</feature>
<dbReference type="Gene3D" id="1.10.287.130">
    <property type="match status" value="1"/>
</dbReference>
<evidence type="ECO:0000259" key="4">
    <source>
        <dbReference type="Pfam" id="PF14689"/>
    </source>
</evidence>
<evidence type="ECO:0000256" key="3">
    <source>
        <dbReference type="ARBA" id="ARBA00022777"/>
    </source>
</evidence>
<evidence type="ECO:0000256" key="1">
    <source>
        <dbReference type="ARBA" id="ARBA00022553"/>
    </source>
</evidence>
<name>A0A5S5A0K3_9FIRM</name>
<organism evidence="5 6">
    <name type="scientific">Desulfallas thermosapovorans DSM 6562</name>
    <dbReference type="NCBI Taxonomy" id="1121431"/>
    <lineage>
        <taxon>Bacteria</taxon>
        <taxon>Bacillati</taxon>
        <taxon>Bacillota</taxon>
        <taxon>Clostridia</taxon>
        <taxon>Eubacteriales</taxon>
        <taxon>Desulfallaceae</taxon>
        <taxon>Desulfallas</taxon>
    </lineage>
</organism>
<dbReference type="Pfam" id="PF14689">
    <property type="entry name" value="SPOB_a"/>
    <property type="match status" value="1"/>
</dbReference>
<keyword evidence="3 5" id="KW-0418">Kinase</keyword>
<dbReference type="InterPro" id="IPR016120">
    <property type="entry name" value="Sig_transdc_His_kin_SpoOB"/>
</dbReference>
<dbReference type="Proteomes" id="UP000323166">
    <property type="component" value="Unassembled WGS sequence"/>
</dbReference>
<dbReference type="AlphaFoldDB" id="A0A5S5A0K3"/>
<reference evidence="5 6" key="1">
    <citation type="submission" date="2019-07" db="EMBL/GenBank/DDBJ databases">
        <title>Genomic Encyclopedia of Type Strains, Phase I: the one thousand microbial genomes (KMG-I) project.</title>
        <authorList>
            <person name="Kyrpides N."/>
        </authorList>
    </citation>
    <scope>NUCLEOTIDE SEQUENCE [LARGE SCALE GENOMIC DNA]</scope>
    <source>
        <strain evidence="5 6">DSM 6562</strain>
    </source>
</reference>
<keyword evidence="2" id="KW-0808">Transferase</keyword>
<gene>
    <name evidence="5" type="ORF">LX24_00305</name>
</gene>
<proteinExistence type="predicted"/>
<dbReference type="GO" id="GO:0000155">
    <property type="term" value="F:phosphorelay sensor kinase activity"/>
    <property type="evidence" value="ECO:0007669"/>
    <property type="project" value="InterPro"/>
</dbReference>
<dbReference type="EMBL" id="VNHM01000001">
    <property type="protein sequence ID" value="TYO98020.1"/>
    <property type="molecule type" value="Genomic_DNA"/>
</dbReference>
<accession>A0A5S5A0K3</accession>
<dbReference type="InterPro" id="IPR039506">
    <property type="entry name" value="SPOB_a"/>
</dbReference>
<keyword evidence="1" id="KW-0597">Phosphoprotein</keyword>